<dbReference type="PROSITE" id="PS00135">
    <property type="entry name" value="TRYPSIN_SER"/>
    <property type="match status" value="1"/>
</dbReference>
<dbReference type="SMART" id="SM00020">
    <property type="entry name" value="Tryp_SPc"/>
    <property type="match status" value="1"/>
</dbReference>
<dbReference type="EMBL" id="WNTK01000951">
    <property type="protein sequence ID" value="KAG9468291.1"/>
    <property type="molecule type" value="Genomic_DNA"/>
</dbReference>
<keyword evidence="3 6" id="KW-0378">Hydrolase</keyword>
<keyword evidence="9" id="KW-1185">Reference proteome</keyword>
<evidence type="ECO:0000313" key="8">
    <source>
        <dbReference type="EMBL" id="KAG9468291.1"/>
    </source>
</evidence>
<sequence>MTAVTSNFTTPAQPACGDPVFGSRIVGGTDANEGAWPWQVSVLYHNSHICGGSLITSQWVLSAAHCFTSDSNIKNYEILLGAYKLQDGNSNEVFRGLEELQIHPQYSHSSGGADIALLKLSSSVDFTKYIMPICLPSSSVILPCGMECWVTGWGDIASGESLRPPRTLQKVMVQLIDHQTCNTMYHIDTSINIYDNMICAGYSEGGKDACQGDSGGPLVCNVNGIWYQPGVVSFGDGCALPNRPGVYTLVTAYESWIRSYITDLSSQSVTDITKCSGNANVSCYLLTLLILTASVL</sequence>
<evidence type="ECO:0000256" key="6">
    <source>
        <dbReference type="RuleBase" id="RU363034"/>
    </source>
</evidence>
<feature type="non-terminal residue" evidence="8">
    <location>
        <position position="1"/>
    </location>
</feature>
<dbReference type="Proteomes" id="UP000770717">
    <property type="component" value="Unassembled WGS sequence"/>
</dbReference>
<dbReference type="OrthoDB" id="93664at2759"/>
<accession>A0A8J6JRA8</accession>
<dbReference type="CDD" id="cd00190">
    <property type="entry name" value="Tryp_SPc"/>
    <property type="match status" value="1"/>
</dbReference>
<keyword evidence="1 6" id="KW-0645">Protease</keyword>
<dbReference type="FunFam" id="2.40.10.10:FF:000024">
    <property type="entry name" value="Serine protease 53"/>
    <property type="match status" value="1"/>
</dbReference>
<dbReference type="PRINTS" id="PR00722">
    <property type="entry name" value="CHYMOTRYPSIN"/>
</dbReference>
<comment type="caution">
    <text evidence="8">The sequence shown here is derived from an EMBL/GenBank/DDBJ whole genome shotgun (WGS) entry which is preliminary data.</text>
</comment>
<evidence type="ECO:0000259" key="7">
    <source>
        <dbReference type="PROSITE" id="PS50240"/>
    </source>
</evidence>
<evidence type="ECO:0000313" key="9">
    <source>
        <dbReference type="Proteomes" id="UP000770717"/>
    </source>
</evidence>
<dbReference type="PROSITE" id="PS50240">
    <property type="entry name" value="TRYPSIN_DOM"/>
    <property type="match status" value="1"/>
</dbReference>
<name>A0A8J6JRA8_ELECQ</name>
<dbReference type="Gene3D" id="2.40.10.10">
    <property type="entry name" value="Trypsin-like serine proteases"/>
    <property type="match status" value="2"/>
</dbReference>
<gene>
    <name evidence="8" type="ORF">GDO78_023075</name>
</gene>
<dbReference type="AlphaFoldDB" id="A0A8J6JRA8"/>
<evidence type="ECO:0000256" key="4">
    <source>
        <dbReference type="ARBA" id="ARBA00023157"/>
    </source>
</evidence>
<keyword evidence="5" id="KW-0325">Glycoprotein</keyword>
<protein>
    <recommendedName>
        <fullName evidence="7">Peptidase S1 domain-containing protein</fullName>
    </recommendedName>
</protein>
<proteinExistence type="predicted"/>
<dbReference type="PANTHER" id="PTHR24253:SF159">
    <property type="entry name" value="SERINE PROTEASE 42"/>
    <property type="match status" value="1"/>
</dbReference>
<dbReference type="InterPro" id="IPR043504">
    <property type="entry name" value="Peptidase_S1_PA_chymotrypsin"/>
</dbReference>
<organism evidence="8 9">
    <name type="scientific">Eleutherodactylus coqui</name>
    <name type="common">Puerto Rican coqui</name>
    <dbReference type="NCBI Taxonomy" id="57060"/>
    <lineage>
        <taxon>Eukaryota</taxon>
        <taxon>Metazoa</taxon>
        <taxon>Chordata</taxon>
        <taxon>Craniata</taxon>
        <taxon>Vertebrata</taxon>
        <taxon>Euteleostomi</taxon>
        <taxon>Amphibia</taxon>
        <taxon>Batrachia</taxon>
        <taxon>Anura</taxon>
        <taxon>Neobatrachia</taxon>
        <taxon>Hyloidea</taxon>
        <taxon>Eleutherodactylidae</taxon>
        <taxon>Eleutherodactylinae</taxon>
        <taxon>Eleutherodactylus</taxon>
        <taxon>Eleutherodactylus</taxon>
    </lineage>
</organism>
<keyword evidence="2" id="KW-0732">Signal</keyword>
<dbReference type="InterPro" id="IPR018114">
    <property type="entry name" value="TRYPSIN_HIS"/>
</dbReference>
<dbReference type="InterPro" id="IPR033116">
    <property type="entry name" value="TRYPSIN_SER"/>
</dbReference>
<feature type="domain" description="Peptidase S1" evidence="7">
    <location>
        <begin position="25"/>
        <end position="262"/>
    </location>
</feature>
<dbReference type="InterPro" id="IPR001314">
    <property type="entry name" value="Peptidase_S1A"/>
</dbReference>
<evidence type="ECO:0000256" key="1">
    <source>
        <dbReference type="ARBA" id="ARBA00022670"/>
    </source>
</evidence>
<dbReference type="GO" id="GO:0004252">
    <property type="term" value="F:serine-type endopeptidase activity"/>
    <property type="evidence" value="ECO:0007669"/>
    <property type="project" value="InterPro"/>
</dbReference>
<reference evidence="8" key="1">
    <citation type="thesis" date="2020" institute="ProQuest LLC" country="789 East Eisenhower Parkway, Ann Arbor, MI, USA">
        <title>Comparative Genomics and Chromosome Evolution.</title>
        <authorList>
            <person name="Mudd A.B."/>
        </authorList>
    </citation>
    <scope>NUCLEOTIDE SEQUENCE</scope>
    <source>
        <strain evidence="8">HN-11 Male</strain>
        <tissue evidence="8">Kidney and liver</tissue>
    </source>
</reference>
<dbReference type="PROSITE" id="PS00134">
    <property type="entry name" value="TRYPSIN_HIS"/>
    <property type="match status" value="1"/>
</dbReference>
<evidence type="ECO:0000256" key="5">
    <source>
        <dbReference type="ARBA" id="ARBA00023180"/>
    </source>
</evidence>
<evidence type="ECO:0000256" key="2">
    <source>
        <dbReference type="ARBA" id="ARBA00022729"/>
    </source>
</evidence>
<keyword evidence="4" id="KW-1015">Disulfide bond</keyword>
<keyword evidence="6" id="KW-0720">Serine protease</keyword>
<dbReference type="Pfam" id="PF00089">
    <property type="entry name" value="Trypsin"/>
    <property type="match status" value="1"/>
</dbReference>
<dbReference type="SUPFAM" id="SSF50494">
    <property type="entry name" value="Trypsin-like serine proteases"/>
    <property type="match status" value="1"/>
</dbReference>
<dbReference type="InterPro" id="IPR001254">
    <property type="entry name" value="Trypsin_dom"/>
</dbReference>
<dbReference type="GO" id="GO:0006508">
    <property type="term" value="P:proteolysis"/>
    <property type="evidence" value="ECO:0007669"/>
    <property type="project" value="UniProtKB-KW"/>
</dbReference>
<dbReference type="InterPro" id="IPR009003">
    <property type="entry name" value="Peptidase_S1_PA"/>
</dbReference>
<dbReference type="PANTHER" id="PTHR24253">
    <property type="entry name" value="TRANSMEMBRANE PROTEASE SERINE"/>
    <property type="match status" value="1"/>
</dbReference>
<evidence type="ECO:0000256" key="3">
    <source>
        <dbReference type="ARBA" id="ARBA00022801"/>
    </source>
</evidence>